<evidence type="ECO:0000256" key="6">
    <source>
        <dbReference type="ARBA" id="ARBA00023157"/>
    </source>
</evidence>
<dbReference type="InterPro" id="IPR033379">
    <property type="entry name" value="Acid_Pase_AS"/>
</dbReference>
<dbReference type="InterPro" id="IPR000560">
    <property type="entry name" value="His_Pase_clade-2"/>
</dbReference>
<keyword evidence="8" id="KW-0812">Transmembrane</keyword>
<reference evidence="10" key="2">
    <citation type="submission" date="2020-10" db="UniProtKB">
        <authorList>
            <consortium name="WormBaseParasite"/>
        </authorList>
    </citation>
    <scope>IDENTIFICATION</scope>
</reference>
<evidence type="ECO:0000313" key="9">
    <source>
        <dbReference type="Proteomes" id="UP000492821"/>
    </source>
</evidence>
<keyword evidence="5" id="KW-0378">Hydrolase</keyword>
<dbReference type="InterPro" id="IPR029033">
    <property type="entry name" value="His_PPase_superfam"/>
</dbReference>
<comment type="similarity">
    <text evidence="2">Belongs to the histidine acid phosphatase family.</text>
</comment>
<evidence type="ECO:0000256" key="1">
    <source>
        <dbReference type="ARBA" id="ARBA00000032"/>
    </source>
</evidence>
<dbReference type="Proteomes" id="UP000492821">
    <property type="component" value="Unassembled WGS sequence"/>
</dbReference>
<evidence type="ECO:0000256" key="4">
    <source>
        <dbReference type="ARBA" id="ARBA00022729"/>
    </source>
</evidence>
<comment type="catalytic activity">
    <reaction evidence="1">
        <text>a phosphate monoester + H2O = an alcohol + phosphate</text>
        <dbReference type="Rhea" id="RHEA:15017"/>
        <dbReference type="ChEBI" id="CHEBI:15377"/>
        <dbReference type="ChEBI" id="CHEBI:30879"/>
        <dbReference type="ChEBI" id="CHEBI:43474"/>
        <dbReference type="ChEBI" id="CHEBI:67140"/>
        <dbReference type="EC" id="3.1.3.2"/>
    </reaction>
</comment>
<keyword evidence="8" id="KW-1133">Transmembrane helix</keyword>
<dbReference type="InterPro" id="IPR050645">
    <property type="entry name" value="Histidine_acid_phosphatase"/>
</dbReference>
<keyword evidence="9" id="KW-1185">Reference proteome</keyword>
<evidence type="ECO:0000256" key="5">
    <source>
        <dbReference type="ARBA" id="ARBA00022801"/>
    </source>
</evidence>
<dbReference type="Pfam" id="PF00328">
    <property type="entry name" value="His_Phos_2"/>
    <property type="match status" value="1"/>
</dbReference>
<dbReference type="AlphaFoldDB" id="A0A7E4VR99"/>
<evidence type="ECO:0000256" key="7">
    <source>
        <dbReference type="ARBA" id="ARBA00023180"/>
    </source>
</evidence>
<evidence type="ECO:0000256" key="8">
    <source>
        <dbReference type="SAM" id="Phobius"/>
    </source>
</evidence>
<dbReference type="Gene3D" id="3.40.50.1240">
    <property type="entry name" value="Phosphoglycerate mutase-like"/>
    <property type="match status" value="1"/>
</dbReference>
<accession>A0A7E4VR99</accession>
<dbReference type="SUPFAM" id="SSF53254">
    <property type="entry name" value="Phosphoglycerate mutase-like"/>
    <property type="match status" value="1"/>
</dbReference>
<sequence length="466" mass="52749">MSQFVRGIWPSSRADVVPQVVCVTEKVANFVGKNRAVCAGFVSTAMQVFFLLLLGLCGFVALASKSKDELIFVQVVWRHGDRAPSSTFPRNPNTAKSWPLGFGQLTSQGMDQTVELGKVLRELYIDIEDPLISPYPVGGEYRIQSTEVDRTMASAAGVITGLFPKNDGRAARSFLAPVFATSLNTDADLNIFFNCPRAEELKAASFAKFTQLVNEHEWFFNLLENETGKRYNLSTIYEVHDNYLCDTYNNLKPAKWLVPSVLEVLDMLTAKQVDAILALPLDEDDFREFTRLRGGRILQTIVKNFAKRIKCDEDFEDKNCAKVRKLKFLGLSMHDVTIAHLMTALTRDLPSIVPGNLVYYTGSFSFELWKRNGKFSLRILYRKGPEGSTYKPVTNQISKLGSQFWDFEKFLTRVTPFMPTNFTNACQLKKAVNRGKRDYQPGPPLSEMRFPAWDVAMKTRELDDEE</sequence>
<proteinExistence type="inferred from homology"/>
<dbReference type="WBParaSite" id="Pan_g24083.t1">
    <property type="protein sequence ID" value="Pan_g24083.t1"/>
    <property type="gene ID" value="Pan_g24083"/>
</dbReference>
<evidence type="ECO:0000256" key="3">
    <source>
        <dbReference type="ARBA" id="ARBA00012646"/>
    </source>
</evidence>
<keyword evidence="7" id="KW-0325">Glycoprotein</keyword>
<evidence type="ECO:0000256" key="2">
    <source>
        <dbReference type="ARBA" id="ARBA00005375"/>
    </source>
</evidence>
<protein>
    <recommendedName>
        <fullName evidence="3">acid phosphatase</fullName>
        <ecNumber evidence="3">3.1.3.2</ecNumber>
    </recommendedName>
</protein>
<keyword evidence="8" id="KW-0472">Membrane</keyword>
<dbReference type="GO" id="GO:0003993">
    <property type="term" value="F:acid phosphatase activity"/>
    <property type="evidence" value="ECO:0007669"/>
    <property type="project" value="UniProtKB-EC"/>
</dbReference>
<keyword evidence="4" id="KW-0732">Signal</keyword>
<organism evidence="9 10">
    <name type="scientific">Panagrellus redivivus</name>
    <name type="common">Microworm</name>
    <dbReference type="NCBI Taxonomy" id="6233"/>
    <lineage>
        <taxon>Eukaryota</taxon>
        <taxon>Metazoa</taxon>
        <taxon>Ecdysozoa</taxon>
        <taxon>Nematoda</taxon>
        <taxon>Chromadorea</taxon>
        <taxon>Rhabditida</taxon>
        <taxon>Tylenchina</taxon>
        <taxon>Panagrolaimomorpha</taxon>
        <taxon>Panagrolaimoidea</taxon>
        <taxon>Panagrolaimidae</taxon>
        <taxon>Panagrellus</taxon>
    </lineage>
</organism>
<feature type="transmembrane region" description="Helical" evidence="8">
    <location>
        <begin position="36"/>
        <end position="62"/>
    </location>
</feature>
<dbReference type="PANTHER" id="PTHR11567:SF211">
    <property type="entry name" value="PROSTATIC ACID PHOSPHATASE"/>
    <property type="match status" value="1"/>
</dbReference>
<name>A0A7E4VR99_PANRE</name>
<dbReference type="PANTHER" id="PTHR11567">
    <property type="entry name" value="ACID PHOSPHATASE-RELATED"/>
    <property type="match status" value="1"/>
</dbReference>
<dbReference type="EC" id="3.1.3.2" evidence="3"/>
<keyword evidence="6" id="KW-1015">Disulfide bond</keyword>
<evidence type="ECO:0000313" key="10">
    <source>
        <dbReference type="WBParaSite" id="Pan_g24083.t1"/>
    </source>
</evidence>
<dbReference type="CDD" id="cd07061">
    <property type="entry name" value="HP_HAP_like"/>
    <property type="match status" value="1"/>
</dbReference>
<dbReference type="PROSITE" id="PS00616">
    <property type="entry name" value="HIS_ACID_PHOSPHAT_1"/>
    <property type="match status" value="1"/>
</dbReference>
<reference evidence="9" key="1">
    <citation type="journal article" date="2013" name="Genetics">
        <title>The draft genome and transcriptome of Panagrellus redivivus are shaped by the harsh demands of a free-living lifestyle.</title>
        <authorList>
            <person name="Srinivasan J."/>
            <person name="Dillman A.R."/>
            <person name="Macchietto M.G."/>
            <person name="Heikkinen L."/>
            <person name="Lakso M."/>
            <person name="Fracchia K.M."/>
            <person name="Antoshechkin I."/>
            <person name="Mortazavi A."/>
            <person name="Wong G."/>
            <person name="Sternberg P.W."/>
        </authorList>
    </citation>
    <scope>NUCLEOTIDE SEQUENCE [LARGE SCALE GENOMIC DNA]</scope>
    <source>
        <strain evidence="9">MT8872</strain>
    </source>
</reference>